<dbReference type="SMART" id="SM00382">
    <property type="entry name" value="AAA"/>
    <property type="match status" value="1"/>
</dbReference>
<keyword evidence="5 10" id="KW-0067">ATP-binding</keyword>
<evidence type="ECO:0000256" key="6">
    <source>
        <dbReference type="ARBA" id="ARBA00023004"/>
    </source>
</evidence>
<dbReference type="PANTHER" id="PTHR42781">
    <property type="entry name" value="SPERMIDINE/PUTRESCINE IMPORT ATP-BINDING PROTEIN POTA"/>
    <property type="match status" value="1"/>
</dbReference>
<evidence type="ECO:0000259" key="9">
    <source>
        <dbReference type="PROSITE" id="PS50893"/>
    </source>
</evidence>
<keyword evidence="4" id="KW-0547">Nucleotide-binding</keyword>
<dbReference type="SUPFAM" id="SSF52540">
    <property type="entry name" value="P-loop containing nucleoside triphosphate hydrolases"/>
    <property type="match status" value="1"/>
</dbReference>
<feature type="domain" description="ABC transporter" evidence="9">
    <location>
        <begin position="2"/>
        <end position="220"/>
    </location>
</feature>
<dbReference type="RefSeq" id="WP_046551221.1">
    <property type="nucleotide sequence ID" value="NZ_CP011308.1"/>
</dbReference>
<dbReference type="Pfam" id="PF00005">
    <property type="entry name" value="ABC_tran"/>
    <property type="match status" value="1"/>
</dbReference>
<dbReference type="EMBL" id="CP011308">
    <property type="protein sequence ID" value="AKF25140.1"/>
    <property type="molecule type" value="Genomic_DNA"/>
</dbReference>
<organism evidence="10 11">
    <name type="scientific">Sulfurovum lithotrophicum</name>
    <dbReference type="NCBI Taxonomy" id="206403"/>
    <lineage>
        <taxon>Bacteria</taxon>
        <taxon>Pseudomonadati</taxon>
        <taxon>Campylobacterota</taxon>
        <taxon>Epsilonproteobacteria</taxon>
        <taxon>Campylobacterales</taxon>
        <taxon>Sulfurovaceae</taxon>
        <taxon>Sulfurovum</taxon>
    </lineage>
</organism>
<evidence type="ECO:0000256" key="8">
    <source>
        <dbReference type="ARBA" id="ARBA00023136"/>
    </source>
</evidence>
<dbReference type="InterPro" id="IPR050093">
    <property type="entry name" value="ABC_SmlMolc_Importer"/>
</dbReference>
<keyword evidence="8" id="KW-0472">Membrane</keyword>
<dbReference type="InterPro" id="IPR027417">
    <property type="entry name" value="P-loop_NTPase"/>
</dbReference>
<name>A0A7U4RQT4_9BACT</name>
<keyword evidence="1" id="KW-0813">Transport</keyword>
<evidence type="ECO:0000313" key="10">
    <source>
        <dbReference type="EMBL" id="AKF25140.1"/>
    </source>
</evidence>
<dbReference type="PROSITE" id="PS50893">
    <property type="entry name" value="ABC_TRANSPORTER_2"/>
    <property type="match status" value="1"/>
</dbReference>
<evidence type="ECO:0000256" key="7">
    <source>
        <dbReference type="ARBA" id="ARBA00023065"/>
    </source>
</evidence>
<keyword evidence="7" id="KW-0406">Ion transport</keyword>
<dbReference type="Proteomes" id="UP000034444">
    <property type="component" value="Chromosome"/>
</dbReference>
<dbReference type="Gene3D" id="3.40.50.300">
    <property type="entry name" value="P-loop containing nucleotide triphosphate hydrolases"/>
    <property type="match status" value="1"/>
</dbReference>
<protein>
    <submittedName>
        <fullName evidence="10">Iron ABC transporter ATP-binding protein</fullName>
    </submittedName>
</protein>
<dbReference type="KEGG" id="slh:YH65_06835"/>
<dbReference type="CDD" id="cd03259">
    <property type="entry name" value="ABC_Carb_Solutes_like"/>
    <property type="match status" value="1"/>
</dbReference>
<dbReference type="InterPro" id="IPR017871">
    <property type="entry name" value="ABC_transporter-like_CS"/>
</dbReference>
<evidence type="ECO:0000256" key="4">
    <source>
        <dbReference type="ARBA" id="ARBA00022741"/>
    </source>
</evidence>
<keyword evidence="3" id="KW-0410">Iron transport</keyword>
<keyword evidence="11" id="KW-1185">Reference proteome</keyword>
<dbReference type="GO" id="GO:0016020">
    <property type="term" value="C:membrane"/>
    <property type="evidence" value="ECO:0007669"/>
    <property type="project" value="InterPro"/>
</dbReference>
<evidence type="ECO:0000256" key="3">
    <source>
        <dbReference type="ARBA" id="ARBA00022496"/>
    </source>
</evidence>
<dbReference type="GO" id="GO:0015408">
    <property type="term" value="F:ABC-type ferric iron transporter activity"/>
    <property type="evidence" value="ECO:0007669"/>
    <property type="project" value="InterPro"/>
</dbReference>
<dbReference type="GO" id="GO:0016887">
    <property type="term" value="F:ATP hydrolysis activity"/>
    <property type="evidence" value="ECO:0007669"/>
    <property type="project" value="InterPro"/>
</dbReference>
<keyword evidence="6" id="KW-0408">Iron</keyword>
<accession>A0A7U4RQT4</accession>
<sequence length="221" mass="24532">MIKIRNLSFMYENRTILNKIDLSVKANERLVLLGSSGSGKSTLLKLIAGFIAPDSGDIVIGSKVVSKEGSVIVPPHRRAISMVFQDLALWPHMNVGENIAFGLKMHKVPPKERAEKVKAFLALVGLPAYEKKKTEALSGGEQQRVALARALVLSPKVVLMDEPLSSLDEALNIRLRQEIITLQEKLGFTLVYVTHNREEGQQIAQRIVEIQNGRIVERSVF</sequence>
<dbReference type="InterPro" id="IPR003593">
    <property type="entry name" value="AAA+_ATPase"/>
</dbReference>
<proteinExistence type="predicted"/>
<evidence type="ECO:0000256" key="5">
    <source>
        <dbReference type="ARBA" id="ARBA00022840"/>
    </source>
</evidence>
<dbReference type="AlphaFoldDB" id="A0A7U4RQT4"/>
<gene>
    <name evidence="10" type="ORF">YH65_06835</name>
</gene>
<evidence type="ECO:0000256" key="2">
    <source>
        <dbReference type="ARBA" id="ARBA00022475"/>
    </source>
</evidence>
<dbReference type="PANTHER" id="PTHR42781:SF4">
    <property type="entry name" value="SPERMIDINE_PUTRESCINE IMPORT ATP-BINDING PROTEIN POTA"/>
    <property type="match status" value="1"/>
</dbReference>
<evidence type="ECO:0000256" key="1">
    <source>
        <dbReference type="ARBA" id="ARBA00022448"/>
    </source>
</evidence>
<dbReference type="PROSITE" id="PS00211">
    <property type="entry name" value="ABC_TRANSPORTER_1"/>
    <property type="match status" value="1"/>
</dbReference>
<evidence type="ECO:0000313" key="11">
    <source>
        <dbReference type="Proteomes" id="UP000034444"/>
    </source>
</evidence>
<reference evidence="11" key="2">
    <citation type="journal article" date="2017" name="Stand. Genomic Sci.">
        <title>Complete genome sequence of the sulfur-oxidizing chemolithoautotrophic Sulfurovum lithotrophicum 42BKTT.</title>
        <authorList>
            <person name="Jeon W."/>
            <person name="Priscilla L."/>
            <person name="Park G."/>
            <person name="Lee H."/>
            <person name="Lee N."/>
            <person name="Lee D."/>
            <person name="Kwon H."/>
            <person name="Ahn I."/>
            <person name="Lee C."/>
            <person name="Lee H."/>
            <person name="Ahn J."/>
        </authorList>
    </citation>
    <scope>NUCLEOTIDE SEQUENCE [LARGE SCALE GENOMIC DNA]</scope>
    <source>
        <strain evidence="11">ATCC BAA-797 / 42BKT</strain>
    </source>
</reference>
<dbReference type="InterPro" id="IPR015853">
    <property type="entry name" value="ABC_transpr_FbpC"/>
</dbReference>
<keyword evidence="2" id="KW-1003">Cell membrane</keyword>
<reference evidence="10 11" key="1">
    <citation type="submission" date="2015-04" db="EMBL/GenBank/DDBJ databases">
        <title>Complete genome sequence of Sulfurovum lithotrophicum ATCC BAA-797T.</title>
        <authorList>
            <person name="Ahn J."/>
            <person name="Park G."/>
            <person name="Jeon W."/>
            <person name="Jang Y."/>
            <person name="Jang M."/>
            <person name="Lee H."/>
            <person name="Lee H."/>
        </authorList>
    </citation>
    <scope>NUCLEOTIDE SEQUENCE [LARGE SCALE GENOMIC DNA]</scope>
    <source>
        <strain evidence="11">ATCC BAA-797 / 42BKT</strain>
    </source>
</reference>
<dbReference type="OrthoDB" id="9814623at2"/>
<dbReference type="InterPro" id="IPR003439">
    <property type="entry name" value="ABC_transporter-like_ATP-bd"/>
</dbReference>
<dbReference type="GO" id="GO:0005524">
    <property type="term" value="F:ATP binding"/>
    <property type="evidence" value="ECO:0007669"/>
    <property type="project" value="UniProtKB-KW"/>
</dbReference>